<dbReference type="GO" id="GO:0016757">
    <property type="term" value="F:glycosyltransferase activity"/>
    <property type="evidence" value="ECO:0007669"/>
    <property type="project" value="UniProtKB-KW"/>
</dbReference>
<keyword evidence="2 6" id="KW-0328">Glycosyltransferase</keyword>
<keyword evidence="3 6" id="KW-0808">Transferase</keyword>
<evidence type="ECO:0000259" key="4">
    <source>
        <dbReference type="Pfam" id="PF00534"/>
    </source>
</evidence>
<accession>A0ABS7TH23</accession>
<dbReference type="InterPro" id="IPR028098">
    <property type="entry name" value="Glyco_trans_4-like_N"/>
</dbReference>
<dbReference type="SUPFAM" id="SSF53756">
    <property type="entry name" value="UDP-Glycosyltransferase/glycogen phosphorylase"/>
    <property type="match status" value="1"/>
</dbReference>
<dbReference type="PANTHER" id="PTHR12526:SF640">
    <property type="entry name" value="COLANIC ACID BIOSYNTHESIS GLYCOSYLTRANSFERASE WCAL-RELATED"/>
    <property type="match status" value="1"/>
</dbReference>
<dbReference type="PANTHER" id="PTHR12526">
    <property type="entry name" value="GLYCOSYLTRANSFERASE"/>
    <property type="match status" value="1"/>
</dbReference>
<reference evidence="6" key="1">
    <citation type="submission" date="2021-09" db="EMBL/GenBank/DDBJ databases">
        <authorList>
            <person name="Wu T."/>
            <person name="Guo S.Z."/>
        </authorList>
    </citation>
    <scope>NUCLEOTIDE SEQUENCE</scope>
    <source>
        <strain evidence="6">RSS-23</strain>
    </source>
</reference>
<dbReference type="EMBL" id="JAIQDJ010000010">
    <property type="protein sequence ID" value="MBZ4187035.1"/>
    <property type="molecule type" value="Genomic_DNA"/>
</dbReference>
<evidence type="ECO:0000256" key="2">
    <source>
        <dbReference type="ARBA" id="ARBA00022676"/>
    </source>
</evidence>
<dbReference type="EC" id="2.4.-.-" evidence="6"/>
<dbReference type="RefSeq" id="WP_223629708.1">
    <property type="nucleotide sequence ID" value="NZ_JAIQDJ010000010.1"/>
</dbReference>
<feature type="domain" description="Glycosyltransferase subfamily 4-like N-terminal" evidence="5">
    <location>
        <begin position="14"/>
        <end position="120"/>
    </location>
</feature>
<comment type="caution">
    <text evidence="6">The sequence shown here is derived from an EMBL/GenBank/DDBJ whole genome shotgun (WGS) entry which is preliminary data.</text>
</comment>
<dbReference type="InterPro" id="IPR001296">
    <property type="entry name" value="Glyco_trans_1"/>
</dbReference>
<dbReference type="Proteomes" id="UP001430290">
    <property type="component" value="Unassembled WGS sequence"/>
</dbReference>
<organism evidence="6 7">
    <name type="scientific">Thermomonas beijingensis</name>
    <dbReference type="NCBI Taxonomy" id="2872701"/>
    <lineage>
        <taxon>Bacteria</taxon>
        <taxon>Pseudomonadati</taxon>
        <taxon>Pseudomonadota</taxon>
        <taxon>Gammaproteobacteria</taxon>
        <taxon>Lysobacterales</taxon>
        <taxon>Lysobacteraceae</taxon>
        <taxon>Thermomonas</taxon>
    </lineage>
</organism>
<gene>
    <name evidence="6" type="ORF">K7B09_11955</name>
</gene>
<evidence type="ECO:0000313" key="7">
    <source>
        <dbReference type="Proteomes" id="UP001430290"/>
    </source>
</evidence>
<dbReference type="Pfam" id="PF00534">
    <property type="entry name" value="Glycos_transf_1"/>
    <property type="match status" value="1"/>
</dbReference>
<evidence type="ECO:0000256" key="1">
    <source>
        <dbReference type="ARBA" id="ARBA00009481"/>
    </source>
</evidence>
<proteinExistence type="inferred from homology"/>
<sequence length="336" mass="36580">MRIVHLLLTSRFAGTERHVLELAAAQAAAGHDVSLVLRRAAGQPRADAIAQRVDPKVKIVWVGNLLSTWQARRVVQRLRPDVAHAHLSKACHALRRLRGDGLRVATLHIRYKARQHRDLDGLIAIAPWQLAAIPEPLRSQSVQIDNWTMPHTADSTARARLRAAYGIDATTVLVGALGRIERSKGLDVLIDAFHRANLPDARLAIIGQGREFKRLRALADATIIMPGFAASPQDWLAAFDVFVSAARSEPFGLVLLEAMQAGLPIVASASEGAQHLATQIGTPLVGIDDATALALALRTACATPPARVEYPMARFRIEAKLPQIDAFYRMGLARRG</sequence>
<dbReference type="Gene3D" id="3.40.50.2000">
    <property type="entry name" value="Glycogen Phosphorylase B"/>
    <property type="match status" value="2"/>
</dbReference>
<evidence type="ECO:0000313" key="6">
    <source>
        <dbReference type="EMBL" id="MBZ4187035.1"/>
    </source>
</evidence>
<name>A0ABS7TH23_9GAMM</name>
<evidence type="ECO:0000259" key="5">
    <source>
        <dbReference type="Pfam" id="PF13439"/>
    </source>
</evidence>
<evidence type="ECO:0000256" key="3">
    <source>
        <dbReference type="ARBA" id="ARBA00022679"/>
    </source>
</evidence>
<comment type="similarity">
    <text evidence="1">Belongs to the glycosyltransferase group 1 family. Glycosyltransferase 4 subfamily.</text>
</comment>
<protein>
    <submittedName>
        <fullName evidence="6">Glycosyltransferase</fullName>
        <ecNumber evidence="6">2.4.-.-</ecNumber>
    </submittedName>
</protein>
<dbReference type="Pfam" id="PF13439">
    <property type="entry name" value="Glyco_transf_4"/>
    <property type="match status" value="1"/>
</dbReference>
<keyword evidence="7" id="KW-1185">Reference proteome</keyword>
<feature type="domain" description="Glycosyl transferase family 1" evidence="4">
    <location>
        <begin position="160"/>
        <end position="300"/>
    </location>
</feature>